<dbReference type="SUPFAM" id="SSF81271">
    <property type="entry name" value="TGS-like"/>
    <property type="match status" value="1"/>
</dbReference>
<gene>
    <name evidence="4" type="ORF">COU16_01460</name>
</gene>
<dbReference type="Gene3D" id="1.10.3210.10">
    <property type="entry name" value="Hypothetical protein af1432"/>
    <property type="match status" value="1"/>
</dbReference>
<dbReference type="Pfam" id="PF02824">
    <property type="entry name" value="TGS"/>
    <property type="match status" value="1"/>
</dbReference>
<evidence type="ECO:0000259" key="3">
    <source>
        <dbReference type="PROSITE" id="PS51880"/>
    </source>
</evidence>
<dbReference type="CDD" id="cd05399">
    <property type="entry name" value="NT_Rel-Spo_like"/>
    <property type="match status" value="1"/>
</dbReference>
<dbReference type="InterPro" id="IPR033655">
    <property type="entry name" value="TGS_RelA/SpoT"/>
</dbReference>
<dbReference type="AlphaFoldDB" id="A0A2H0UD25"/>
<dbReference type="InterPro" id="IPR043519">
    <property type="entry name" value="NT_sf"/>
</dbReference>
<comment type="caution">
    <text evidence="4">The sequence shown here is derived from an EMBL/GenBank/DDBJ whole genome shotgun (WGS) entry which is preliminary data.</text>
</comment>
<name>A0A2H0UD25_9BACT</name>
<feature type="domain" description="HD" evidence="2">
    <location>
        <begin position="43"/>
        <end position="141"/>
    </location>
</feature>
<dbReference type="Pfam" id="PF04607">
    <property type="entry name" value="RelA_SpoT"/>
    <property type="match status" value="1"/>
</dbReference>
<dbReference type="Gene3D" id="3.10.20.30">
    <property type="match status" value="1"/>
</dbReference>
<dbReference type="PROSITE" id="PS51880">
    <property type="entry name" value="TGS"/>
    <property type="match status" value="1"/>
</dbReference>
<sequence>MAAEEIIKKMASPTEDDKALITRAYKMAEVAHEGQTRKSGEPYMAHPESIGIMLADMGMGPRTIAAGLLHDSLEDTSVTAEEIQKEFGAEVLFLVEGVTKLGSVRYYGSDRHNESLRKLFVAVSQDIRVLIIKLVDRLHNMQTLEYVPKEKQLRIARETLEIYVPVAHRLGMGRIRKELEDLAFPYVYPEEYKHVIDLTKPLAKRSTEELEKARKSLQKRLAEVGIINFRTHSRVKGLYSLFQKLKRRDWDMDNIHDYLAIRVVVGSVEECYRVLGIVHESWRPMPGRVKDYIAFPKPNGYRSLHTTVITPGRIILELQIRTEEMHREAEFGVASHISYKDHQVGEKASGGASWFSSLIPSLFRPFAWRESKATIEGRQELVPSHKDRIPKWVQEIARSHQGGGEAEAFVDDLKKDFFTNRIFVFTPEGDVVDLPIGASPIDFAYAIHSEVGDRTSGAKVNNKLVGLDTPLKNGDIVEIETNKKQLPNRKWLDIAKTSLAKRRIRAALTLDAEQHNHNHGHAGKKK</sequence>
<dbReference type="InterPro" id="IPR006674">
    <property type="entry name" value="HD_domain"/>
</dbReference>
<dbReference type="InterPro" id="IPR012675">
    <property type="entry name" value="Beta-grasp_dom_sf"/>
</dbReference>
<protein>
    <recommendedName>
        <fullName evidence="6">TGS domain-containing protein</fullName>
    </recommendedName>
</protein>
<dbReference type="InterPro" id="IPR007685">
    <property type="entry name" value="RelA_SpoT"/>
</dbReference>
<dbReference type="Gene3D" id="3.30.460.10">
    <property type="entry name" value="Beta Polymerase, domain 2"/>
    <property type="match status" value="1"/>
</dbReference>
<dbReference type="Proteomes" id="UP000229344">
    <property type="component" value="Unassembled WGS sequence"/>
</dbReference>
<dbReference type="PANTHER" id="PTHR21262:SF31">
    <property type="entry name" value="GTP PYROPHOSPHOKINASE"/>
    <property type="match status" value="1"/>
</dbReference>
<dbReference type="SMART" id="SM00954">
    <property type="entry name" value="RelA_SpoT"/>
    <property type="match status" value="1"/>
</dbReference>
<proteinExistence type="inferred from homology"/>
<dbReference type="PROSITE" id="PS51831">
    <property type="entry name" value="HD"/>
    <property type="match status" value="1"/>
</dbReference>
<dbReference type="SUPFAM" id="SSF109604">
    <property type="entry name" value="HD-domain/PDEase-like"/>
    <property type="match status" value="1"/>
</dbReference>
<dbReference type="FunFam" id="3.10.20.30:FF:000002">
    <property type="entry name" value="GTP pyrophosphokinase (RelA/SpoT)"/>
    <property type="match status" value="1"/>
</dbReference>
<dbReference type="InterPro" id="IPR012676">
    <property type="entry name" value="TGS-like"/>
</dbReference>
<dbReference type="PANTHER" id="PTHR21262">
    <property type="entry name" value="GUANOSINE-3',5'-BIS DIPHOSPHATE 3'-PYROPHOSPHOHYDROLASE"/>
    <property type="match status" value="1"/>
</dbReference>
<dbReference type="SMART" id="SM00471">
    <property type="entry name" value="HDc"/>
    <property type="match status" value="1"/>
</dbReference>
<evidence type="ECO:0000256" key="1">
    <source>
        <dbReference type="ARBA" id="ARBA00007476"/>
    </source>
</evidence>
<dbReference type="GO" id="GO:0005886">
    <property type="term" value="C:plasma membrane"/>
    <property type="evidence" value="ECO:0007669"/>
    <property type="project" value="TreeGrafter"/>
</dbReference>
<dbReference type="SUPFAM" id="SSF81301">
    <property type="entry name" value="Nucleotidyltransferase"/>
    <property type="match status" value="1"/>
</dbReference>
<dbReference type="FunFam" id="1.10.3210.10:FF:000001">
    <property type="entry name" value="GTP pyrophosphokinase RelA"/>
    <property type="match status" value="1"/>
</dbReference>
<dbReference type="CDD" id="cd01668">
    <property type="entry name" value="TGS_RSH"/>
    <property type="match status" value="1"/>
</dbReference>
<evidence type="ECO:0000259" key="2">
    <source>
        <dbReference type="PROSITE" id="PS51831"/>
    </source>
</evidence>
<reference evidence="5" key="1">
    <citation type="submission" date="2017-09" db="EMBL/GenBank/DDBJ databases">
        <title>Depth-based differentiation of microbial function through sediment-hosted aquifers and enrichment of novel symbionts in the deep terrestrial subsurface.</title>
        <authorList>
            <person name="Probst A.J."/>
            <person name="Ladd B."/>
            <person name="Jarett J.K."/>
            <person name="Geller-Mcgrath D.E."/>
            <person name="Sieber C.M.K."/>
            <person name="Emerson J.B."/>
            <person name="Anantharaman K."/>
            <person name="Thomas B.C."/>
            <person name="Malmstrom R."/>
            <person name="Stieglmeier M."/>
            <person name="Klingl A."/>
            <person name="Woyke T."/>
            <person name="Ryan C.M."/>
            <person name="Banfield J.F."/>
        </authorList>
    </citation>
    <scope>NUCLEOTIDE SEQUENCE [LARGE SCALE GENOMIC DNA]</scope>
</reference>
<evidence type="ECO:0008006" key="6">
    <source>
        <dbReference type="Google" id="ProtNLM"/>
    </source>
</evidence>
<dbReference type="GO" id="GO:0015969">
    <property type="term" value="P:guanosine tetraphosphate metabolic process"/>
    <property type="evidence" value="ECO:0007669"/>
    <property type="project" value="InterPro"/>
</dbReference>
<accession>A0A2H0UD25</accession>
<dbReference type="InterPro" id="IPR003607">
    <property type="entry name" value="HD/PDEase_dom"/>
</dbReference>
<dbReference type="EMBL" id="PFBI01000006">
    <property type="protein sequence ID" value="PIR84250.1"/>
    <property type="molecule type" value="Genomic_DNA"/>
</dbReference>
<dbReference type="Pfam" id="PF13328">
    <property type="entry name" value="HD_4"/>
    <property type="match status" value="1"/>
</dbReference>
<feature type="domain" description="TGS" evidence="3">
    <location>
        <begin position="420"/>
        <end position="481"/>
    </location>
</feature>
<evidence type="ECO:0000313" key="5">
    <source>
        <dbReference type="Proteomes" id="UP000229344"/>
    </source>
</evidence>
<organism evidence="4 5">
    <name type="scientific">Candidatus Kaiserbacteria bacterium CG10_big_fil_rev_8_21_14_0_10_47_16</name>
    <dbReference type="NCBI Taxonomy" id="1974608"/>
    <lineage>
        <taxon>Bacteria</taxon>
        <taxon>Candidatus Kaiseribacteriota</taxon>
    </lineage>
</organism>
<comment type="similarity">
    <text evidence="1">Belongs to the RelA/SpoT family.</text>
</comment>
<evidence type="ECO:0000313" key="4">
    <source>
        <dbReference type="EMBL" id="PIR84250.1"/>
    </source>
</evidence>
<dbReference type="InterPro" id="IPR004095">
    <property type="entry name" value="TGS"/>
</dbReference>